<dbReference type="EMBL" id="NIBS01000021">
    <property type="protein sequence ID" value="PHM25034.1"/>
    <property type="molecule type" value="Genomic_DNA"/>
</dbReference>
<dbReference type="InterPro" id="IPR003004">
    <property type="entry name" value="GspF/PilC"/>
</dbReference>
<sequence>MNNFERYIYLKTFSATDRIELYDNFRQYLLDGVSAQDTFNKLIDNYTRRGKNPGSPIGKILTECSQNLKAGFSLSESLREWIPEQELSIIASCDVAGRVADGFLNAMFIAEGSDKIRRSIKSSLMIMTYMFALSFSIVIMFCVLLVPVLKQNVPLEKWNVLQLGVWYFYVVVTEYWSVILGFILLLIFLIYKSLSLWTGNLRFFFDRFPPYSIYRRLHGATFILNVNAMLSAGIPMETAINNMVETCESPWLLERLGSTLKAIEAGEKNLGTALDATGYEFPGEEAIIKMQSLFETANEEGSLKRFAGKWLDKTVSSVERAGDLLRILGYFGCAGSITLLILIMSDLIQQAFFH</sequence>
<evidence type="ECO:0000313" key="3">
    <source>
        <dbReference type="Proteomes" id="UP000225833"/>
    </source>
</evidence>
<keyword evidence="1" id="KW-1133">Transmembrane helix</keyword>
<keyword evidence="1" id="KW-0472">Membrane</keyword>
<dbReference type="AlphaFoldDB" id="A0A2D0IT40"/>
<proteinExistence type="predicted"/>
<keyword evidence="1" id="KW-0812">Transmembrane</keyword>
<protein>
    <submittedName>
        <fullName evidence="2">Putative type IV secretion system protein PilR</fullName>
    </submittedName>
</protein>
<comment type="caution">
    <text evidence="2">The sequence shown here is derived from an EMBL/GenBank/DDBJ whole genome shotgun (WGS) entry which is preliminary data.</text>
</comment>
<dbReference type="PANTHER" id="PTHR30012:SF0">
    <property type="entry name" value="TYPE II SECRETION SYSTEM PROTEIN F-RELATED"/>
    <property type="match status" value="1"/>
</dbReference>
<feature type="transmembrane region" description="Helical" evidence="1">
    <location>
        <begin position="166"/>
        <end position="191"/>
    </location>
</feature>
<dbReference type="PANTHER" id="PTHR30012">
    <property type="entry name" value="GENERAL SECRETION PATHWAY PROTEIN"/>
    <property type="match status" value="1"/>
</dbReference>
<reference evidence="2 3" key="1">
    <citation type="journal article" date="2017" name="Nat. Microbiol.">
        <title>Natural product diversity associated with the nematode symbionts Photorhabdus and Xenorhabdus.</title>
        <authorList>
            <person name="Tobias N.J."/>
            <person name="Wolff H."/>
            <person name="Djahanschiri B."/>
            <person name="Grundmann F."/>
            <person name="Kronenwerth M."/>
            <person name="Shi Y.M."/>
            <person name="Simonyi S."/>
            <person name="Grun P."/>
            <person name="Shapiro-Ilan D."/>
            <person name="Pidot S.J."/>
            <person name="Stinear T.P."/>
            <person name="Ebersberger I."/>
            <person name="Bode H.B."/>
        </authorList>
    </citation>
    <scope>NUCLEOTIDE SEQUENCE [LARGE SCALE GENOMIC DNA]</scope>
    <source>
        <strain evidence="2 3">DSM 16342</strain>
    </source>
</reference>
<name>A0A2D0IT40_XENBU</name>
<dbReference type="OrthoDB" id="7031359at2"/>
<feature type="transmembrane region" description="Helical" evidence="1">
    <location>
        <begin position="124"/>
        <end position="146"/>
    </location>
</feature>
<dbReference type="Gene3D" id="1.20.81.30">
    <property type="entry name" value="Type II secretion system (T2SS), domain F"/>
    <property type="match status" value="2"/>
</dbReference>
<evidence type="ECO:0000313" key="2">
    <source>
        <dbReference type="EMBL" id="PHM25034.1"/>
    </source>
</evidence>
<evidence type="ECO:0000256" key="1">
    <source>
        <dbReference type="SAM" id="Phobius"/>
    </source>
</evidence>
<organism evidence="2 3">
    <name type="scientific">Xenorhabdus budapestensis</name>
    <dbReference type="NCBI Taxonomy" id="290110"/>
    <lineage>
        <taxon>Bacteria</taxon>
        <taxon>Pseudomonadati</taxon>
        <taxon>Pseudomonadota</taxon>
        <taxon>Gammaproteobacteria</taxon>
        <taxon>Enterobacterales</taxon>
        <taxon>Morganellaceae</taxon>
        <taxon>Xenorhabdus</taxon>
    </lineage>
</organism>
<gene>
    <name evidence="2" type="ORF">Xbud_03107</name>
</gene>
<dbReference type="Proteomes" id="UP000225833">
    <property type="component" value="Unassembled WGS sequence"/>
</dbReference>
<feature type="transmembrane region" description="Helical" evidence="1">
    <location>
        <begin position="327"/>
        <end position="348"/>
    </location>
</feature>
<dbReference type="RefSeq" id="WP_099136916.1">
    <property type="nucleotide sequence ID" value="NZ_CAWNNJ010000088.1"/>
</dbReference>
<accession>A0A2D0IT40</accession>
<dbReference type="InterPro" id="IPR042094">
    <property type="entry name" value="T2SS_GspF_sf"/>
</dbReference>